<comment type="caution">
    <text evidence="4">The sequence shown here is derived from an EMBL/GenBank/DDBJ whole genome shotgun (WGS) entry which is preliminary data.</text>
</comment>
<reference evidence="4" key="1">
    <citation type="journal article" date="2019" name="Beilstein J. Org. Chem.">
        <title>Nanangenines: drimane sesquiterpenoids as the dominant metabolite cohort of a novel Australian fungus, Aspergillus nanangensis.</title>
        <authorList>
            <person name="Lacey H.J."/>
            <person name="Gilchrist C.L.M."/>
            <person name="Crombie A."/>
            <person name="Kalaitzis J.A."/>
            <person name="Vuong D."/>
            <person name="Rutledge P.J."/>
            <person name="Turner P."/>
            <person name="Pitt J.I."/>
            <person name="Lacey E."/>
            <person name="Chooi Y.H."/>
            <person name="Piggott A.M."/>
        </authorList>
    </citation>
    <scope>NUCLEOTIDE SEQUENCE</scope>
    <source>
        <strain evidence="4">MST-FP2251</strain>
    </source>
</reference>
<dbReference type="PANTHER" id="PTHR45527">
    <property type="entry name" value="NONRIBOSOMAL PEPTIDE SYNTHETASE"/>
    <property type="match status" value="1"/>
</dbReference>
<protein>
    <recommendedName>
        <fullName evidence="3">Carrier domain-containing protein</fullName>
    </recommendedName>
</protein>
<reference evidence="4" key="2">
    <citation type="submission" date="2020-02" db="EMBL/GenBank/DDBJ databases">
        <authorList>
            <person name="Gilchrist C.L.M."/>
            <person name="Chooi Y.-H."/>
        </authorList>
    </citation>
    <scope>NUCLEOTIDE SEQUENCE</scope>
    <source>
        <strain evidence="4">MST-FP2251</strain>
    </source>
</reference>
<dbReference type="InterPro" id="IPR036736">
    <property type="entry name" value="ACP-like_sf"/>
</dbReference>
<evidence type="ECO:0000259" key="3">
    <source>
        <dbReference type="PROSITE" id="PS50075"/>
    </source>
</evidence>
<dbReference type="InterPro" id="IPR009081">
    <property type="entry name" value="PP-bd_ACP"/>
</dbReference>
<dbReference type="Proteomes" id="UP001194746">
    <property type="component" value="Unassembled WGS sequence"/>
</dbReference>
<dbReference type="EMBL" id="VCAU01000034">
    <property type="protein sequence ID" value="KAF9889661.1"/>
    <property type="molecule type" value="Genomic_DNA"/>
</dbReference>
<dbReference type="GO" id="GO:0043041">
    <property type="term" value="P:amino acid activation for nonribosomal peptide biosynthetic process"/>
    <property type="evidence" value="ECO:0007669"/>
    <property type="project" value="TreeGrafter"/>
</dbReference>
<dbReference type="PANTHER" id="PTHR45527:SF16">
    <property type="entry name" value="NONRIBOSOMAL PEPTIDE SYNTHASE ATNA-RELATED"/>
    <property type="match status" value="1"/>
</dbReference>
<dbReference type="SUPFAM" id="SSF47336">
    <property type="entry name" value="ACP-like"/>
    <property type="match status" value="1"/>
</dbReference>
<keyword evidence="1" id="KW-0436">Ligase</keyword>
<dbReference type="Pfam" id="PF00501">
    <property type="entry name" value="AMP-binding"/>
    <property type="match status" value="1"/>
</dbReference>
<sequence>MGDASAEDSVHTVDIIEDWQHIKQFCSRNQYAPTEFWAVVWSITLYRYFDQDVVYFIMRDHSCAEHQPKRARIYRSALSFDMTTHNLFGSPTIIGMVEGVPEDHQDGHTGVWLISEQSDGLPAETPLRPGLDGCKISLAVRMRDNVATLELHNRHNDQLDLQGQHLAEAVAQVARTLSTHHRGKIRDIELADTGAVMEWCIAHQKKRNNSRPQTFLHVLQQRCCENPDALAVCAWDGELTYRQLDVATDCFAQYLIQAGLSVGSLVPICFEKSVYAVVAELGILKAGGAFVPLDSAHPEARINRMLEQIKTTMVVTSTALAQRMSTFGLRLITCSSETTTSGDPRYASPCPADLLDPQQTAYLVYSSGSTGPPSGCVMTHAALVDVSHQWEAIHLTPSSRVLQFASYTFAMSIVQIFCTLAAGGTVCIPSDEDRQNRLVEYMDEARIDWAFVTPSTLNAISEPTLLPSLKTLILAGEPMGRHHIQVWADRVRLYEIYGLSEYTELVAISGLITTSSSNRSTHRNLGLSSPTATTWPADPLDCNRLMPVGAVAELLLEGPGLAQEYLHDPTKTAARFIDTPRWLTGHGRRVYTTGDLVQYLSDGTFRYIGRKDFQAKIRGMKVNLADMEYQISQYCPSIDRAVAETVVPDGSDATAALVVFLNYANGPGVANEVERAGHLFEAPSSWHTQFRLDVSHLKAELPKTLPQHMIPSLYLPLVDIPVTVTGKVDRRRIREIICNTSWSQLQTYALQRVEHVRPQTATEITLHSLFTTVLRVQPDTFGVYDSFLHHGGDSVKAIHLARLCRQAGLTSITFKAIMEFPTIHQLVSLEDEHITRSFLARHLKKLALLLSSLLTMVYAR</sequence>
<feature type="domain" description="Carrier" evidence="3">
    <location>
        <begin position="760"/>
        <end position="834"/>
    </location>
</feature>
<dbReference type="PROSITE" id="PS50075">
    <property type="entry name" value="CARRIER"/>
    <property type="match status" value="1"/>
</dbReference>
<dbReference type="CDD" id="cd05918">
    <property type="entry name" value="A_NRPS_SidN3_like"/>
    <property type="match status" value="1"/>
</dbReference>
<dbReference type="AlphaFoldDB" id="A0AAD4GUF9"/>
<keyword evidence="5" id="KW-1185">Reference proteome</keyword>
<dbReference type="GO" id="GO:0031177">
    <property type="term" value="F:phosphopantetheine binding"/>
    <property type="evidence" value="ECO:0007669"/>
    <property type="project" value="TreeGrafter"/>
</dbReference>
<comment type="similarity">
    <text evidence="2">Belongs to the NRP synthetase family.</text>
</comment>
<evidence type="ECO:0000256" key="2">
    <source>
        <dbReference type="ARBA" id="ARBA00029454"/>
    </source>
</evidence>
<dbReference type="InterPro" id="IPR045851">
    <property type="entry name" value="AMP-bd_C_sf"/>
</dbReference>
<dbReference type="Gene3D" id="3.40.50.980">
    <property type="match status" value="2"/>
</dbReference>
<dbReference type="Gene3D" id="2.30.38.10">
    <property type="entry name" value="Luciferase, Domain 3"/>
    <property type="match status" value="1"/>
</dbReference>
<evidence type="ECO:0000313" key="4">
    <source>
        <dbReference type="EMBL" id="KAF9889661.1"/>
    </source>
</evidence>
<dbReference type="GO" id="GO:0044550">
    <property type="term" value="P:secondary metabolite biosynthetic process"/>
    <property type="evidence" value="ECO:0007669"/>
    <property type="project" value="TreeGrafter"/>
</dbReference>
<dbReference type="GO" id="GO:0005737">
    <property type="term" value="C:cytoplasm"/>
    <property type="evidence" value="ECO:0007669"/>
    <property type="project" value="TreeGrafter"/>
</dbReference>
<dbReference type="Gene3D" id="1.10.1200.10">
    <property type="entry name" value="ACP-like"/>
    <property type="match status" value="1"/>
</dbReference>
<accession>A0AAD4GUF9</accession>
<evidence type="ECO:0000256" key="1">
    <source>
        <dbReference type="ARBA" id="ARBA00022598"/>
    </source>
</evidence>
<dbReference type="SUPFAM" id="SSF56801">
    <property type="entry name" value="Acetyl-CoA synthetase-like"/>
    <property type="match status" value="1"/>
</dbReference>
<dbReference type="InterPro" id="IPR000873">
    <property type="entry name" value="AMP-dep_synth/lig_dom"/>
</dbReference>
<dbReference type="Gene3D" id="3.30.300.30">
    <property type="match status" value="1"/>
</dbReference>
<evidence type="ECO:0000313" key="5">
    <source>
        <dbReference type="Proteomes" id="UP001194746"/>
    </source>
</evidence>
<dbReference type="GO" id="GO:0016874">
    <property type="term" value="F:ligase activity"/>
    <property type="evidence" value="ECO:0007669"/>
    <property type="project" value="UniProtKB-KW"/>
</dbReference>
<name>A0AAD4GUF9_ASPNN</name>
<gene>
    <name evidence="4" type="ORF">FE257_007169</name>
</gene>
<proteinExistence type="inferred from homology"/>
<organism evidence="4 5">
    <name type="scientific">Aspergillus nanangensis</name>
    <dbReference type="NCBI Taxonomy" id="2582783"/>
    <lineage>
        <taxon>Eukaryota</taxon>
        <taxon>Fungi</taxon>
        <taxon>Dikarya</taxon>
        <taxon>Ascomycota</taxon>
        <taxon>Pezizomycotina</taxon>
        <taxon>Eurotiomycetes</taxon>
        <taxon>Eurotiomycetidae</taxon>
        <taxon>Eurotiales</taxon>
        <taxon>Aspergillaceae</taxon>
        <taxon>Aspergillus</taxon>
        <taxon>Aspergillus subgen. Circumdati</taxon>
    </lineage>
</organism>
<dbReference type="Pfam" id="PF00550">
    <property type="entry name" value="PP-binding"/>
    <property type="match status" value="1"/>
</dbReference>